<dbReference type="EMBL" id="UYWY01023606">
    <property type="protein sequence ID" value="VDM47773.1"/>
    <property type="molecule type" value="Genomic_DNA"/>
</dbReference>
<evidence type="ECO:0000313" key="1">
    <source>
        <dbReference type="EMBL" id="VDM47773.1"/>
    </source>
</evidence>
<keyword evidence="2" id="KW-1185">Reference proteome</keyword>
<reference evidence="1 2" key="2">
    <citation type="submission" date="2018-11" db="EMBL/GenBank/DDBJ databases">
        <authorList>
            <consortium name="Pathogen Informatics"/>
        </authorList>
    </citation>
    <scope>NUCLEOTIDE SEQUENCE [LARGE SCALE GENOMIC DNA]</scope>
</reference>
<dbReference type="AlphaFoldDB" id="A0A183V6T2"/>
<sequence length="195" mass="22213">MDPTSHPRVIQHLDSGFTLYYSGLPTLNGGCGHVPARFSPKSQLHTAFVLVGSMQFKVEDLWSFDVAGINIQDDILEDDERALASFNISTGRVSAGRYSVSWQWKTEQPRVAVNSRLCIGRLNSFYATYVRIPNFSIFTTTALCSIWKLTSLNELQMSDQDLSFNTFHINHYGMKRRRNREWSTMQVLVPLADSR</sequence>
<proteinExistence type="predicted"/>
<protein>
    <submittedName>
        <fullName evidence="3">Reelin domain-containing protein</fullName>
    </submittedName>
</protein>
<evidence type="ECO:0000313" key="3">
    <source>
        <dbReference type="WBParaSite" id="TCNE_0001645301-mRNA-1"/>
    </source>
</evidence>
<dbReference type="WBParaSite" id="TCNE_0001645301-mRNA-1">
    <property type="protein sequence ID" value="TCNE_0001645301-mRNA-1"/>
    <property type="gene ID" value="TCNE_0001645301"/>
</dbReference>
<name>A0A183V6T2_TOXCA</name>
<evidence type="ECO:0000313" key="2">
    <source>
        <dbReference type="Proteomes" id="UP000050794"/>
    </source>
</evidence>
<dbReference type="Proteomes" id="UP000050794">
    <property type="component" value="Unassembled WGS sequence"/>
</dbReference>
<organism evidence="2 3">
    <name type="scientific">Toxocara canis</name>
    <name type="common">Canine roundworm</name>
    <dbReference type="NCBI Taxonomy" id="6265"/>
    <lineage>
        <taxon>Eukaryota</taxon>
        <taxon>Metazoa</taxon>
        <taxon>Ecdysozoa</taxon>
        <taxon>Nematoda</taxon>
        <taxon>Chromadorea</taxon>
        <taxon>Rhabditida</taxon>
        <taxon>Spirurina</taxon>
        <taxon>Ascaridomorpha</taxon>
        <taxon>Ascaridoidea</taxon>
        <taxon>Toxocaridae</taxon>
        <taxon>Toxocara</taxon>
    </lineage>
</organism>
<accession>A0A183V6T2</accession>
<gene>
    <name evidence="1" type="ORF">TCNE_LOCUS16452</name>
</gene>
<reference evidence="3" key="1">
    <citation type="submission" date="2016-06" db="UniProtKB">
        <authorList>
            <consortium name="WormBaseParasite"/>
        </authorList>
    </citation>
    <scope>IDENTIFICATION</scope>
</reference>